<evidence type="ECO:0000256" key="4">
    <source>
        <dbReference type="ARBA" id="ARBA00023277"/>
    </source>
</evidence>
<dbReference type="GO" id="GO:0016779">
    <property type="term" value="F:nucleotidyltransferase activity"/>
    <property type="evidence" value="ECO:0007669"/>
    <property type="project" value="UniProtKB-KW"/>
</dbReference>
<keyword evidence="8" id="KW-1185">Reference proteome</keyword>
<dbReference type="STRING" id="64702.SAMN05443377_11349"/>
<dbReference type="Pfam" id="PF00294">
    <property type="entry name" value="PfkB"/>
    <property type="match status" value="1"/>
</dbReference>
<dbReference type="InterPro" id="IPR050385">
    <property type="entry name" value="Archaeal_FAD_synthase"/>
</dbReference>
<dbReference type="PANTHER" id="PTHR43793">
    <property type="entry name" value="FAD SYNTHASE"/>
    <property type="match status" value="1"/>
</dbReference>
<dbReference type="Gene3D" id="3.40.1190.20">
    <property type="match status" value="1"/>
</dbReference>
<evidence type="ECO:0000256" key="1">
    <source>
        <dbReference type="ARBA" id="ARBA00022679"/>
    </source>
</evidence>
<dbReference type="InterPro" id="IPR004821">
    <property type="entry name" value="Cyt_trans-like"/>
</dbReference>
<proteinExistence type="predicted"/>
<dbReference type="InterPro" id="IPR029056">
    <property type="entry name" value="Ribokinase-like"/>
</dbReference>
<dbReference type="NCBIfam" id="TIGR00125">
    <property type="entry name" value="cyt_tran_rel"/>
    <property type="match status" value="1"/>
</dbReference>
<evidence type="ECO:0000256" key="3">
    <source>
        <dbReference type="ARBA" id="ARBA00023268"/>
    </source>
</evidence>
<dbReference type="InterPro" id="IPR014729">
    <property type="entry name" value="Rossmann-like_a/b/a_fold"/>
</dbReference>
<keyword evidence="4" id="KW-0119">Carbohydrate metabolism</keyword>
<dbReference type="Pfam" id="PF01467">
    <property type="entry name" value="CTP_transf_like"/>
    <property type="match status" value="1"/>
</dbReference>
<feature type="domain" description="Carbohydrate kinase PfkB" evidence="5">
    <location>
        <begin position="3"/>
        <end position="264"/>
    </location>
</feature>
<accession>A0A1H9SH65</accession>
<gene>
    <name evidence="7" type="ORF">SAMN05443377_11349</name>
</gene>
<dbReference type="SUPFAM" id="SSF53613">
    <property type="entry name" value="Ribokinase-like"/>
    <property type="match status" value="1"/>
</dbReference>
<name>A0A1H9SH65_9ACTN</name>
<sequence>MRIVVVGDVLLDRDIGGPSTRQCPDAPAPVIDVAHCLVRAGGAGLTARLLALDGHSTTLVTALSDDEASRELRSCLSGLTLVAGGSNAPTPVKTRVLHSGRVLARLDEGCQPTSPPVVTAEMIDALAAADAILVSDYGRGLSADPGLRAALAHQARRVPLVWDPHPRGAEPVAGAAAVTPNLREALGAAGTDLGPDANIGAVAAALRQRWRCQALVVTLGDAGAWLDSGPDDGRALAAVPLDGVDTCGAGDRFASRLAAGLAEAGRGHRPAAQPGIVDAVSEAIAATGSFLRAGGVAALPAPPTPRWTPPGASSLRAPAPQRAGRARELVSRLHATGGTVVATGGCFDLLHAGHLRTLRAARAQGDALIVCLNSDRSVRALKGPQRPLMGQEERAELLEALDCVDAVVVFDEDTPVQVLTELRPDVWVKGGDYVVELLPEYELVTGWGGRCATVPFHPGHSTSSLVTALERIGPDAAVPG</sequence>
<evidence type="ECO:0000313" key="7">
    <source>
        <dbReference type="EMBL" id="SER84317.1"/>
    </source>
</evidence>
<dbReference type="AlphaFoldDB" id="A0A1H9SH65"/>
<dbReference type="EMBL" id="FOGZ01000013">
    <property type="protein sequence ID" value="SER84317.1"/>
    <property type="molecule type" value="Genomic_DNA"/>
</dbReference>
<evidence type="ECO:0000259" key="6">
    <source>
        <dbReference type="Pfam" id="PF01467"/>
    </source>
</evidence>
<keyword evidence="1" id="KW-0808">Transferase</keyword>
<dbReference type="Gene3D" id="3.40.50.620">
    <property type="entry name" value="HUPs"/>
    <property type="match status" value="1"/>
</dbReference>
<dbReference type="PANTHER" id="PTHR43793:SF2">
    <property type="entry name" value="BIFUNCTIONAL PROTEIN HLDE"/>
    <property type="match status" value="1"/>
</dbReference>
<dbReference type="RefSeq" id="WP_091969662.1">
    <property type="nucleotide sequence ID" value="NZ_FOGZ01000013.1"/>
</dbReference>
<dbReference type="OrthoDB" id="9815825at2"/>
<feature type="domain" description="Cytidyltransferase-like" evidence="6">
    <location>
        <begin position="343"/>
        <end position="443"/>
    </location>
</feature>
<evidence type="ECO:0000256" key="2">
    <source>
        <dbReference type="ARBA" id="ARBA00022695"/>
    </source>
</evidence>
<reference evidence="7 8" key="1">
    <citation type="submission" date="2016-10" db="EMBL/GenBank/DDBJ databases">
        <authorList>
            <person name="de Groot N.N."/>
        </authorList>
    </citation>
    <scope>NUCLEOTIDE SEQUENCE [LARGE SCALE GENOMIC DNA]</scope>
    <source>
        <strain evidence="7 8">DSM 16859</strain>
    </source>
</reference>
<keyword evidence="2" id="KW-0548">Nucleotidyltransferase</keyword>
<dbReference type="Proteomes" id="UP000198815">
    <property type="component" value="Unassembled WGS sequence"/>
</dbReference>
<organism evidence="7 8">
    <name type="scientific">Propionibacterium cyclohexanicum</name>
    <dbReference type="NCBI Taxonomy" id="64702"/>
    <lineage>
        <taxon>Bacteria</taxon>
        <taxon>Bacillati</taxon>
        <taxon>Actinomycetota</taxon>
        <taxon>Actinomycetes</taxon>
        <taxon>Propionibacteriales</taxon>
        <taxon>Propionibacteriaceae</taxon>
        <taxon>Propionibacterium</taxon>
    </lineage>
</organism>
<dbReference type="SUPFAM" id="SSF52374">
    <property type="entry name" value="Nucleotidylyl transferase"/>
    <property type="match status" value="1"/>
</dbReference>
<protein>
    <submittedName>
        <fullName evidence="7">RfaE bifunctional protein, domain I/rfaE bifunctional protein, domain II</fullName>
    </submittedName>
</protein>
<evidence type="ECO:0000259" key="5">
    <source>
        <dbReference type="Pfam" id="PF00294"/>
    </source>
</evidence>
<keyword evidence="3" id="KW-0511">Multifunctional enzyme</keyword>
<evidence type="ECO:0000313" key="8">
    <source>
        <dbReference type="Proteomes" id="UP000198815"/>
    </source>
</evidence>
<dbReference type="InterPro" id="IPR011611">
    <property type="entry name" value="PfkB_dom"/>
</dbReference>